<evidence type="ECO:0000313" key="8">
    <source>
        <dbReference type="EMBL" id="PTL87413.1"/>
    </source>
</evidence>
<comment type="subcellular location">
    <subcellularLocation>
        <location evidence="1">Cell membrane</location>
        <topology evidence="1">Multi-pass membrane protein</topology>
    </subcellularLocation>
</comment>
<feature type="transmembrane region" description="Helical" evidence="6">
    <location>
        <begin position="352"/>
        <end position="374"/>
    </location>
</feature>
<evidence type="ECO:0000256" key="6">
    <source>
        <dbReference type="SAM" id="Phobius"/>
    </source>
</evidence>
<reference evidence="8" key="3">
    <citation type="submission" date="2016-05" db="EMBL/GenBank/DDBJ databases">
        <authorList>
            <person name="Lavstsen T."/>
            <person name="Jespersen J.S."/>
        </authorList>
    </citation>
    <scope>NUCLEOTIDE SEQUENCE [LARGE SCALE GENOMIC DNA]</scope>
    <source>
        <strain evidence="8">U25</strain>
    </source>
</reference>
<keyword evidence="10" id="KW-1185">Reference proteome</keyword>
<organism evidence="7 9">
    <name type="scientific">Candidatus Nitrosopelagicus brevis</name>
    <dbReference type="NCBI Taxonomy" id="1410606"/>
    <lineage>
        <taxon>Archaea</taxon>
        <taxon>Nitrososphaerota</taxon>
    </lineage>
</organism>
<dbReference type="GO" id="GO:0005886">
    <property type="term" value="C:plasma membrane"/>
    <property type="evidence" value="ECO:0007669"/>
    <property type="project" value="UniProtKB-SubCell"/>
</dbReference>
<keyword evidence="3 6" id="KW-0812">Transmembrane</keyword>
<feature type="transmembrane region" description="Helical" evidence="6">
    <location>
        <begin position="79"/>
        <end position="98"/>
    </location>
</feature>
<dbReference type="EMBL" id="LXWN01000002">
    <property type="protein sequence ID" value="PTL87413.1"/>
    <property type="molecule type" value="Genomic_DNA"/>
</dbReference>
<feature type="transmembrane region" description="Helical" evidence="6">
    <location>
        <begin position="327"/>
        <end position="346"/>
    </location>
</feature>
<evidence type="ECO:0000256" key="2">
    <source>
        <dbReference type="ARBA" id="ARBA00022475"/>
    </source>
</evidence>
<dbReference type="OrthoDB" id="12322at2157"/>
<dbReference type="HOGENOM" id="CLU_712932_0_0_2"/>
<dbReference type="RefSeq" id="WP_048104414.1">
    <property type="nucleotide sequence ID" value="NZ_CP007026.1"/>
</dbReference>
<reference evidence="10" key="2">
    <citation type="submission" date="2016-05" db="EMBL/GenBank/DDBJ databases">
        <authorList>
            <person name="Dupont C."/>
            <person name="Santoro A."/>
        </authorList>
    </citation>
    <scope>NUCLEOTIDE SEQUENCE [LARGE SCALE GENOMIC DNA]</scope>
    <source>
        <strain evidence="10">U25</strain>
    </source>
</reference>
<reference evidence="8 10" key="4">
    <citation type="submission" date="2018-04" db="EMBL/GenBank/DDBJ databases">
        <title>Transcriptomics of ammonia oxidizing archaea.</title>
        <authorList>
            <person name="Carini P."/>
        </authorList>
    </citation>
    <scope>NUCLEOTIDE SEQUENCE [LARGE SCALE GENOMIC DNA]</scope>
    <source>
        <strain evidence="8 10">U25</strain>
    </source>
</reference>
<dbReference type="Proteomes" id="UP000241022">
    <property type="component" value="Unassembled WGS sequence"/>
</dbReference>
<feature type="transmembrane region" description="Helical" evidence="6">
    <location>
        <begin position="291"/>
        <end position="315"/>
    </location>
</feature>
<gene>
    <name evidence="8" type="ORF">A7X95_05840</name>
    <name evidence="7" type="ORF">T478_0155</name>
</gene>
<dbReference type="GeneID" id="24816053"/>
<sequence length="382" mass="42159">MVFLEKIKDVGKIGTGDVIGTALGAIFWFYLASQIEPSEYGEIQWLIGIASAISYIALFGSQNTIIVFAAKNLKIQSTLYFISIISSVVLSTIVIIVIPSFYEIDIGILLFAYVINALAIGDLLGKKLYSTYSKYVILQKILTICLGISFLHFFGFESIIFALGFSYLFYLKRIIRNFQEMKIDFSLLRSKLGFITNNYILLLSSGLHGQIDKVLVAPLLGFTVLGNFSLGMQFIVVMSIISGIIFKYLLAQDATNVENNRLKILSVICSIIISILGMIFLPTIIEIFFPKFIMISDAIQIMCIHIIPTSIAVIFESKLLGQLNSKYVLAGRLSGLGVMVIGMIILGSVYDIIGIAISLVLSSIVLCVIFAIGVQRLTILEK</sequence>
<dbReference type="KEGG" id="nbv:T478_0155"/>
<evidence type="ECO:0000256" key="1">
    <source>
        <dbReference type="ARBA" id="ARBA00004651"/>
    </source>
</evidence>
<evidence type="ECO:0000313" key="7">
    <source>
        <dbReference type="EMBL" id="AJA93180.1"/>
    </source>
</evidence>
<evidence type="ECO:0000256" key="3">
    <source>
        <dbReference type="ARBA" id="ARBA00022692"/>
    </source>
</evidence>
<feature type="transmembrane region" description="Helical" evidence="6">
    <location>
        <begin position="262"/>
        <end position="285"/>
    </location>
</feature>
<feature type="transmembrane region" description="Helical" evidence="6">
    <location>
        <begin position="228"/>
        <end position="250"/>
    </location>
</feature>
<protein>
    <submittedName>
        <fullName evidence="7">Polysaccharide biosynthesis protein</fullName>
    </submittedName>
</protein>
<dbReference type="Proteomes" id="UP000030944">
    <property type="component" value="Chromosome"/>
</dbReference>
<evidence type="ECO:0000313" key="9">
    <source>
        <dbReference type="Proteomes" id="UP000030944"/>
    </source>
</evidence>
<evidence type="ECO:0000256" key="4">
    <source>
        <dbReference type="ARBA" id="ARBA00022989"/>
    </source>
</evidence>
<dbReference type="PANTHER" id="PTHR30250:SF28">
    <property type="entry name" value="POLYSACCHARIDE BIOSYNTHESIS PROTEIN"/>
    <property type="match status" value="1"/>
</dbReference>
<dbReference type="PANTHER" id="PTHR30250">
    <property type="entry name" value="PST FAMILY PREDICTED COLANIC ACID TRANSPORTER"/>
    <property type="match status" value="1"/>
</dbReference>
<feature type="transmembrane region" description="Helical" evidence="6">
    <location>
        <begin position="104"/>
        <end position="124"/>
    </location>
</feature>
<evidence type="ECO:0000313" key="10">
    <source>
        <dbReference type="Proteomes" id="UP000241022"/>
    </source>
</evidence>
<dbReference type="STRING" id="1410606.T478_0155"/>
<dbReference type="EMBL" id="CP007026">
    <property type="protein sequence ID" value="AJA93180.1"/>
    <property type="molecule type" value="Genomic_DNA"/>
</dbReference>
<name>A0A0A7V957_9ARCH</name>
<proteinExistence type="predicted"/>
<dbReference type="AlphaFoldDB" id="A0A0A7V957"/>
<keyword evidence="5 6" id="KW-0472">Membrane</keyword>
<evidence type="ECO:0000256" key="5">
    <source>
        <dbReference type="ARBA" id="ARBA00023136"/>
    </source>
</evidence>
<accession>A0A0A7V957</accession>
<feature type="transmembrane region" description="Helical" evidence="6">
    <location>
        <begin position="12"/>
        <end position="31"/>
    </location>
</feature>
<reference evidence="7 9" key="1">
    <citation type="journal article" date="2015" name="Proc. Natl. Acad. Sci. U.S.A.">
        <title>Genomic and proteomic characterization of "Candidatus Nitrosopelagicus brevis": An ammonia-oxidizing archaeon from the open ocean.</title>
        <authorList>
            <person name="Santoro A.E."/>
            <person name="Dupont C.L."/>
            <person name="Richter R.A."/>
            <person name="Craig M.T."/>
            <person name="Carini P."/>
            <person name="McIlvin M.R."/>
            <person name="Yang Y."/>
            <person name="Orsi W.D."/>
            <person name="Moran D.M."/>
            <person name="Saito M.A."/>
        </authorList>
    </citation>
    <scope>NUCLEOTIDE SEQUENCE [LARGE SCALE GENOMIC DNA]</scope>
    <source>
        <strain evidence="7">CN25</strain>
        <strain evidence="9">V2</strain>
    </source>
</reference>
<feature type="transmembrane region" description="Helical" evidence="6">
    <location>
        <begin position="43"/>
        <end position="67"/>
    </location>
</feature>
<dbReference type="InterPro" id="IPR050833">
    <property type="entry name" value="Poly_Biosynth_Transport"/>
</dbReference>
<keyword evidence="4 6" id="KW-1133">Transmembrane helix</keyword>
<keyword evidence="2" id="KW-1003">Cell membrane</keyword>